<feature type="domain" description="Glycosyl transferase family 1" evidence="1">
    <location>
        <begin position="203"/>
        <end position="358"/>
    </location>
</feature>
<dbReference type="RefSeq" id="WP_194508875.1">
    <property type="nucleotide sequence ID" value="NZ_JADILU010000006.1"/>
</dbReference>
<dbReference type="InterPro" id="IPR050194">
    <property type="entry name" value="Glycosyltransferase_grp1"/>
</dbReference>
<dbReference type="GO" id="GO:0016757">
    <property type="term" value="F:glycosyltransferase activity"/>
    <property type="evidence" value="ECO:0007669"/>
    <property type="project" value="UniProtKB-KW"/>
</dbReference>
<dbReference type="Proteomes" id="UP001597548">
    <property type="component" value="Unassembled WGS sequence"/>
</dbReference>
<dbReference type="Gene3D" id="3.40.50.2000">
    <property type="entry name" value="Glycogen Phosphorylase B"/>
    <property type="match status" value="2"/>
</dbReference>
<evidence type="ECO:0000313" key="3">
    <source>
        <dbReference type="Proteomes" id="UP001597548"/>
    </source>
</evidence>
<gene>
    <name evidence="2" type="ORF">ACFS29_17440</name>
</gene>
<dbReference type="EC" id="2.4.-.-" evidence="2"/>
<proteinExistence type="predicted"/>
<reference evidence="3" key="1">
    <citation type="journal article" date="2019" name="Int. J. Syst. Evol. Microbiol.">
        <title>The Global Catalogue of Microorganisms (GCM) 10K type strain sequencing project: providing services to taxonomists for standard genome sequencing and annotation.</title>
        <authorList>
            <consortium name="The Broad Institute Genomics Platform"/>
            <consortium name="The Broad Institute Genome Sequencing Center for Infectious Disease"/>
            <person name="Wu L."/>
            <person name="Ma J."/>
        </authorList>
    </citation>
    <scope>NUCLEOTIDE SEQUENCE [LARGE SCALE GENOMIC DNA]</scope>
    <source>
        <strain evidence="3">KCTC 32514</strain>
    </source>
</reference>
<protein>
    <submittedName>
        <fullName evidence="2">Glycosyltransferase family 4 protein</fullName>
        <ecNumber evidence="2">2.4.-.-</ecNumber>
    </submittedName>
</protein>
<dbReference type="CDD" id="cd03801">
    <property type="entry name" value="GT4_PimA-like"/>
    <property type="match status" value="1"/>
</dbReference>
<keyword evidence="2" id="KW-0808">Transferase</keyword>
<organism evidence="2 3">
    <name type="scientific">Psychroserpens luteus</name>
    <dbReference type="NCBI Taxonomy" id="1434066"/>
    <lineage>
        <taxon>Bacteria</taxon>
        <taxon>Pseudomonadati</taxon>
        <taxon>Bacteroidota</taxon>
        <taxon>Flavobacteriia</taxon>
        <taxon>Flavobacteriales</taxon>
        <taxon>Flavobacteriaceae</taxon>
        <taxon>Psychroserpens</taxon>
    </lineage>
</organism>
<dbReference type="PANTHER" id="PTHR45947:SF3">
    <property type="entry name" value="SULFOQUINOVOSYL TRANSFERASE SQD2"/>
    <property type="match status" value="1"/>
</dbReference>
<sequence length="390" mass="44591">MKKLAIVSTHPIQYNAPWFKLLAQRQNIDIKVFYTWSQAATTVEDKTFGKQIEWDIPLLEGYNYEFVENTAKKPGVHHFLGINCPELVNSIKAYKPDTVLVFGWNFKSHLKTLRYFKGKIPVWFRGDSTLLDEVPGVKTKLRRLVLSWIYKHVDTALFVGDANKAYFLKHGLKEEQLAYVPHAIDNERFNDNESNQYEQKAAQWRTDLGFFNKDIVVLFAGKFESKKQPEFLMNAIIEANKNSKKSLKLVMVGDGPLVKELKQQASTYDFITFVPFQNQTKMPIVYRLGNVFCLPSKGPGETWGLAVNEASSCTRPVIVSDKVGCAEDILNKGKNGWVFRHDNENELIKILESLTQERLQIAGRNAEQSIKSWSFEAIVSNIESQLTDGK</sequence>
<comment type="caution">
    <text evidence="2">The sequence shown here is derived from an EMBL/GenBank/DDBJ whole genome shotgun (WGS) entry which is preliminary data.</text>
</comment>
<keyword evidence="3" id="KW-1185">Reference proteome</keyword>
<dbReference type="SUPFAM" id="SSF53756">
    <property type="entry name" value="UDP-Glycosyltransferase/glycogen phosphorylase"/>
    <property type="match status" value="1"/>
</dbReference>
<accession>A0ABW5ZY30</accession>
<dbReference type="EMBL" id="JBHUOS010000014">
    <property type="protein sequence ID" value="MFD2917442.1"/>
    <property type="molecule type" value="Genomic_DNA"/>
</dbReference>
<evidence type="ECO:0000259" key="1">
    <source>
        <dbReference type="Pfam" id="PF00534"/>
    </source>
</evidence>
<evidence type="ECO:0000313" key="2">
    <source>
        <dbReference type="EMBL" id="MFD2917442.1"/>
    </source>
</evidence>
<dbReference type="PANTHER" id="PTHR45947">
    <property type="entry name" value="SULFOQUINOVOSYL TRANSFERASE SQD2"/>
    <property type="match status" value="1"/>
</dbReference>
<name>A0ABW5ZY30_9FLAO</name>
<dbReference type="InterPro" id="IPR001296">
    <property type="entry name" value="Glyco_trans_1"/>
</dbReference>
<keyword evidence="2" id="KW-0328">Glycosyltransferase</keyword>
<dbReference type="Pfam" id="PF00534">
    <property type="entry name" value="Glycos_transf_1"/>
    <property type="match status" value="1"/>
</dbReference>